<proteinExistence type="predicted"/>
<gene>
    <name evidence="3" type="ORF">Fcan01_07476</name>
</gene>
<keyword evidence="1" id="KW-0732">Signal</keyword>
<evidence type="ECO:0000259" key="2">
    <source>
        <dbReference type="Pfam" id="PF16033"/>
    </source>
</evidence>
<sequence length="330" mass="36736">MKIRIVILLLALMSIIEARPQVPDQVQQFLQQTFFNPILEKVEQGGEAASRVIGHITNITRGHAEHDQDGQNSGVQTNGFPDLSPVDQILSKIKDQEENQESSTDLTTTASTNSDIEIEQVTIIPTQAPAKNKTRIVNHLDKEAIDKMKAMCPELVNATDFEIVRYRYFEPRGGCFRYGFQGPCGNGMKLFIKEHGSIYGQCDCRLDARMWIYHEESLACYKIFSQGGCSEGNYMDLTEDGKPGCVENPCAANGTEFYKLRGVCAQIGKPNEEICKDNSVIDFIPKKRTPDCIKTQGIVTGVGILPCRPGSVLAVHGKCHIEEWDFGKED</sequence>
<organism evidence="3 4">
    <name type="scientific">Folsomia candida</name>
    <name type="common">Springtail</name>
    <dbReference type="NCBI Taxonomy" id="158441"/>
    <lineage>
        <taxon>Eukaryota</taxon>
        <taxon>Metazoa</taxon>
        <taxon>Ecdysozoa</taxon>
        <taxon>Arthropoda</taxon>
        <taxon>Hexapoda</taxon>
        <taxon>Collembola</taxon>
        <taxon>Entomobryomorpha</taxon>
        <taxon>Isotomoidea</taxon>
        <taxon>Isotomidae</taxon>
        <taxon>Proisotominae</taxon>
        <taxon>Folsomia</taxon>
    </lineage>
</organism>
<dbReference type="Proteomes" id="UP000198287">
    <property type="component" value="Unassembled WGS sequence"/>
</dbReference>
<dbReference type="AlphaFoldDB" id="A0A226EHC1"/>
<protein>
    <recommendedName>
        <fullName evidence="2">DUF4789 domain-containing protein</fullName>
    </recommendedName>
</protein>
<dbReference type="PANTHER" id="PTHR21177:SF7">
    <property type="entry name" value="GH11627P"/>
    <property type="match status" value="1"/>
</dbReference>
<evidence type="ECO:0000313" key="3">
    <source>
        <dbReference type="EMBL" id="OXA57063.1"/>
    </source>
</evidence>
<dbReference type="Pfam" id="PF16033">
    <property type="entry name" value="DUF4789"/>
    <property type="match status" value="1"/>
</dbReference>
<keyword evidence="4" id="KW-1185">Reference proteome</keyword>
<dbReference type="InterPro" id="IPR031993">
    <property type="entry name" value="DUF4789"/>
</dbReference>
<dbReference type="OrthoDB" id="6328618at2759"/>
<name>A0A226EHC1_FOLCA</name>
<feature type="domain" description="DUF4789" evidence="2">
    <location>
        <begin position="194"/>
        <end position="267"/>
    </location>
</feature>
<evidence type="ECO:0000313" key="4">
    <source>
        <dbReference type="Proteomes" id="UP000198287"/>
    </source>
</evidence>
<dbReference type="PANTHER" id="PTHR21177">
    <property type="entry name" value="IP06524P-RELATED"/>
    <property type="match status" value="1"/>
</dbReference>
<evidence type="ECO:0000256" key="1">
    <source>
        <dbReference type="SAM" id="SignalP"/>
    </source>
</evidence>
<reference evidence="3 4" key="1">
    <citation type="submission" date="2015-12" db="EMBL/GenBank/DDBJ databases">
        <title>The genome of Folsomia candida.</title>
        <authorList>
            <person name="Faddeeva A."/>
            <person name="Derks M.F."/>
            <person name="Anvar Y."/>
            <person name="Smit S."/>
            <person name="Van Straalen N."/>
            <person name="Roelofs D."/>
        </authorList>
    </citation>
    <scope>NUCLEOTIDE SEQUENCE [LARGE SCALE GENOMIC DNA]</scope>
    <source>
        <strain evidence="3 4">VU population</strain>
        <tissue evidence="3">Whole body</tissue>
    </source>
</reference>
<accession>A0A226EHC1</accession>
<dbReference type="EMBL" id="LNIX01000003">
    <property type="protein sequence ID" value="OXA57063.1"/>
    <property type="molecule type" value="Genomic_DNA"/>
</dbReference>
<feature type="chain" id="PRO_5012058996" description="DUF4789 domain-containing protein" evidence="1">
    <location>
        <begin position="19"/>
        <end position="330"/>
    </location>
</feature>
<feature type="signal peptide" evidence="1">
    <location>
        <begin position="1"/>
        <end position="18"/>
    </location>
</feature>
<comment type="caution">
    <text evidence="3">The sequence shown here is derived from an EMBL/GenBank/DDBJ whole genome shotgun (WGS) entry which is preliminary data.</text>
</comment>